<accession>A0ABR2KSU6</accession>
<comment type="caution">
    <text evidence="3">The sequence shown here is derived from an EMBL/GenBank/DDBJ whole genome shotgun (WGS) entry which is preliminary data.</text>
</comment>
<feature type="domain" description="DOCKER Lobe A" evidence="2">
    <location>
        <begin position="1031"/>
        <end position="1093"/>
    </location>
</feature>
<dbReference type="Gene3D" id="1.25.40.410">
    <property type="match status" value="1"/>
</dbReference>
<dbReference type="Proteomes" id="UP001470230">
    <property type="component" value="Unassembled WGS sequence"/>
</dbReference>
<protein>
    <recommendedName>
        <fullName evidence="2">DOCKER Lobe A domain-containing protein</fullName>
    </recommendedName>
</protein>
<keyword evidence="4" id="KW-1185">Reference proteome</keyword>
<dbReference type="InterPro" id="IPR046769">
    <property type="entry name" value="DOCKER_Lobe_A"/>
</dbReference>
<gene>
    <name evidence="3" type="ORF">M9Y10_022643</name>
</gene>
<sequence length="1504" mass="172441">MATFRPLITATPFENSESQSQISREFCELHQNWIENVIRPPTYQYQAIPIEPLPEPKVVPYNNDFNLTEEDSKVINDKRESEQIIKFLKRSKAEITLENIGIDLQPISNFVTGPREPIILFNVPRSENSDVYLKVSVENISLPDSTTPIPGVQGMLFLFDVVAKTATSDPVFFAFNDDKPTFVQTAESVCFFKIRKPVPKSTFMICVIFQDNSIDENLAGALPSTSPLPYAFSYLALCEGDVKKQFSNTWTKFVSSDSFKNIGQPPSEEDCVILNGSISAEFLEFNDLPPTCLNIDNNRNKPLLSLPASPSISDPVASFFISGIQFLFNNAPKGEYIYFKFYLCLNPTDPFKPEGTKCIASRGVDLLLDRYSSFPILSGKKVYFPDLIRVLIEKPLPTTAHFIFHIYSISHNTASLCKIAILPLFHPQDQTLIQSNLITIPVTPMKRIKSEDYLSKVKSSSKTNVIINFKFPAVLYPSKCFVDFANALIPQQVNWEVITSQSSTEVLILLAIPIVSKLLSIISPVTAEYMIDYLFRFKNFDVKNIIKSWVYSNFDPKTIRNNFTSSFTNSLAELIQSATEYKTELIPQIVYSFDLLSDILLISFPRKTENYIPNSIFNMFTQITQLIGKLLMYREKELCVSLNKEFSLTLFKFKTMCDDPQIFKSLRHHLRFLIQLNHNESFFCIFDFLQAFAVTNEFAIYIATQLPVRPLNNIMFSPFHPIASLICLALNKTMTAGDEHSLVECIKFLNQLFIPLELIDTALSFRIGYVFFPIIDIISSFYASDLMKSYHYDLMPTILFLLGYTPSQLLKNFFSSMSPNFQTLFIEFLASVTEAMISKLTPEITVLNGLFNQLTQRVIQFLFLNLNYFADCLPSVIKLISLFFSPYQIPRNFPKIFDIVSRLIKIYPCQRLLVQNLLEVMTRKQSIARCFATSLILLFFKADFDERKTVTVSSVEVIDALTSLLLHSPTEQISIYKQMIVRIQTLSPYFKNEVFTTKLNERMVAQYRIAEVIEKLRLAAHPPDERAVYVMQIANQHRTFPSMRMKWLKEIVRINVNCNNFVSAFIAQLHICALISTVFIHEDLLNTFSAQNTKGGKNNNPIKSSKKKSQTKNKGVDSDFNLIVCQPIRNARTKGGRGKYMLSEKDFSFNTGVLVETEIDFESISSDFQFISSDFTIELLKQSIEEAIEFGEKSHLYYDVRCLYSLQMRIFATERNYEELSKIAAGLSKDFHNLTATANQTHDTCLSFFIVNNKRVYCIGNTPEAEAEFRSSIPSESVIAPVTKFDPAPNEMEHLHCWKVFRGIVKLDDLEKLTNPDLKEIKLVQYTTQEELPRYTRFSEIADIKTVDISLCDHIKLETEKVRLMIHQASIEFEKCFPCRQISAIEGDYKQNIERDMNRIVALFELSLKGDDSIFHLLKLLRAKGKDDLAHDLAIKLRASIERLLKIYHRAIEYLQSPDHFLIFKEMRELSLAFTTDFKLPDANSKSYEGKRDPLTEHIEYEIS</sequence>
<proteinExistence type="predicted"/>
<organism evidence="3 4">
    <name type="scientific">Tritrichomonas musculus</name>
    <dbReference type="NCBI Taxonomy" id="1915356"/>
    <lineage>
        <taxon>Eukaryota</taxon>
        <taxon>Metamonada</taxon>
        <taxon>Parabasalia</taxon>
        <taxon>Tritrichomonadida</taxon>
        <taxon>Tritrichomonadidae</taxon>
        <taxon>Tritrichomonas</taxon>
    </lineage>
</organism>
<dbReference type="InterPro" id="IPR043161">
    <property type="entry name" value="DOCK_C_lobe_A"/>
</dbReference>
<dbReference type="EMBL" id="JAPFFF010000003">
    <property type="protein sequence ID" value="KAK8894210.1"/>
    <property type="molecule type" value="Genomic_DNA"/>
</dbReference>
<evidence type="ECO:0000313" key="3">
    <source>
        <dbReference type="EMBL" id="KAK8894210.1"/>
    </source>
</evidence>
<reference evidence="3 4" key="1">
    <citation type="submission" date="2024-04" db="EMBL/GenBank/DDBJ databases">
        <title>Tritrichomonas musculus Genome.</title>
        <authorList>
            <person name="Alves-Ferreira E."/>
            <person name="Grigg M."/>
            <person name="Lorenzi H."/>
            <person name="Galac M."/>
        </authorList>
    </citation>
    <scope>NUCLEOTIDE SEQUENCE [LARGE SCALE GENOMIC DNA]</scope>
    <source>
        <strain evidence="3 4">EAF2021</strain>
    </source>
</reference>
<dbReference type="PANTHER" id="PTHR23317">
    <property type="entry name" value="DEDICATOR OF CYTOKINESIS DOCK"/>
    <property type="match status" value="1"/>
</dbReference>
<evidence type="ECO:0000256" key="1">
    <source>
        <dbReference type="SAM" id="MobiDB-lite"/>
    </source>
</evidence>
<dbReference type="Pfam" id="PF06920">
    <property type="entry name" value="DHR-2_Lobe_A"/>
    <property type="match status" value="1"/>
</dbReference>
<dbReference type="PANTHER" id="PTHR23317:SF76">
    <property type="entry name" value="LD20667P"/>
    <property type="match status" value="1"/>
</dbReference>
<evidence type="ECO:0000313" key="4">
    <source>
        <dbReference type="Proteomes" id="UP001470230"/>
    </source>
</evidence>
<evidence type="ECO:0000259" key="2">
    <source>
        <dbReference type="Pfam" id="PF06920"/>
    </source>
</evidence>
<name>A0ABR2KSU6_9EUKA</name>
<dbReference type="InterPro" id="IPR026791">
    <property type="entry name" value="DOCK"/>
</dbReference>
<feature type="region of interest" description="Disordered" evidence="1">
    <location>
        <begin position="1095"/>
        <end position="1115"/>
    </location>
</feature>